<feature type="compositionally biased region" description="Acidic residues" evidence="7">
    <location>
        <begin position="306"/>
        <end position="320"/>
    </location>
</feature>
<evidence type="ECO:0000256" key="2">
    <source>
        <dbReference type="ARBA" id="ARBA00022741"/>
    </source>
</evidence>
<dbReference type="PROSITE" id="PS51719">
    <property type="entry name" value="G_SEPTIN"/>
    <property type="match status" value="1"/>
</dbReference>
<evidence type="ECO:0000256" key="1">
    <source>
        <dbReference type="ARBA" id="ARBA00022618"/>
    </source>
</evidence>
<dbReference type="STRING" id="133385.A0A2T9YLL8"/>
<dbReference type="InterPro" id="IPR016491">
    <property type="entry name" value="Septin"/>
</dbReference>
<evidence type="ECO:0000256" key="3">
    <source>
        <dbReference type="ARBA" id="ARBA00023054"/>
    </source>
</evidence>
<organism evidence="9 10">
    <name type="scientific">Smittium simulii</name>
    <dbReference type="NCBI Taxonomy" id="133385"/>
    <lineage>
        <taxon>Eukaryota</taxon>
        <taxon>Fungi</taxon>
        <taxon>Fungi incertae sedis</taxon>
        <taxon>Zoopagomycota</taxon>
        <taxon>Kickxellomycotina</taxon>
        <taxon>Harpellomycetes</taxon>
        <taxon>Harpellales</taxon>
        <taxon>Legeriomycetaceae</taxon>
        <taxon>Smittium</taxon>
    </lineage>
</organism>
<dbReference type="SUPFAM" id="SSF52540">
    <property type="entry name" value="P-loop containing nucleoside triphosphate hydrolases"/>
    <property type="match status" value="1"/>
</dbReference>
<keyword evidence="5" id="KW-0131">Cell cycle</keyword>
<dbReference type="InterPro" id="IPR030379">
    <property type="entry name" value="G_SEPTIN_dom"/>
</dbReference>
<dbReference type="GO" id="GO:0005525">
    <property type="term" value="F:GTP binding"/>
    <property type="evidence" value="ECO:0007669"/>
    <property type="project" value="UniProtKB-KW"/>
</dbReference>
<evidence type="ECO:0000259" key="8">
    <source>
        <dbReference type="PROSITE" id="PS51719"/>
    </source>
</evidence>
<dbReference type="EMBL" id="MBFR01000134">
    <property type="protein sequence ID" value="PVU93230.1"/>
    <property type="molecule type" value="Genomic_DNA"/>
</dbReference>
<evidence type="ECO:0000256" key="4">
    <source>
        <dbReference type="ARBA" id="ARBA00023134"/>
    </source>
</evidence>
<name>A0A2T9YLL8_9FUNG</name>
<comment type="similarity">
    <text evidence="6">Belongs to the TRAFAC class TrmE-Era-EngA-EngB-Septin-like GTPase superfamily. Septin GTPase family.</text>
</comment>
<keyword evidence="3" id="KW-0175">Coiled coil</keyword>
<evidence type="ECO:0000313" key="10">
    <source>
        <dbReference type="Proteomes" id="UP000245383"/>
    </source>
</evidence>
<dbReference type="GO" id="GO:0032161">
    <property type="term" value="C:cleavage apparatus septin structure"/>
    <property type="evidence" value="ECO:0007669"/>
    <property type="project" value="UniProtKB-ARBA"/>
</dbReference>
<dbReference type="OrthoDB" id="416553at2759"/>
<dbReference type="PANTHER" id="PTHR18884">
    <property type="entry name" value="SEPTIN"/>
    <property type="match status" value="1"/>
</dbReference>
<dbReference type="Proteomes" id="UP000245383">
    <property type="component" value="Unassembled WGS sequence"/>
</dbReference>
<proteinExistence type="inferred from homology"/>
<keyword evidence="10" id="KW-1185">Reference proteome</keyword>
<reference evidence="9 10" key="1">
    <citation type="journal article" date="2018" name="MBio">
        <title>Comparative Genomics Reveals the Core Gene Toolbox for the Fungus-Insect Symbiosis.</title>
        <authorList>
            <person name="Wang Y."/>
            <person name="Stata M."/>
            <person name="Wang W."/>
            <person name="Stajich J.E."/>
            <person name="White M.M."/>
            <person name="Moncalvo J.M."/>
        </authorList>
    </citation>
    <scope>NUCLEOTIDE SEQUENCE [LARGE SCALE GENOMIC DNA]</scope>
    <source>
        <strain evidence="9 10">SWE-8-4</strain>
    </source>
</reference>
<sequence length="329" mass="37953">MPRGGDERQNTASVYSQYTRASSHRYKSAKRGLPFNVMLVGASGLGRRTFLNTLCERPIIDNESNNSDTNIQIEESMKIQSYDVELEEDGMRIILSVVDTPGFGDSIDNSNSFKEIQDYLEYQFDEVLEEENRIKRNPKFKDGRIHAMLYFITPTGHSLRQLDIDLMKNLGNRVNIIPVIGRSDSMTEEELKKFKKRIMQDIDQHRIPVYMFPSTEDDDDETIEENNELRASLPFGVVGCDEIIDENNNPMRVRLYPWGAVQIDNDQHCDMDRLRYVLLNSHLSDLRDITHNIIYENYRTEKLSNEECEDDDEMGVDAEGENTAMSLAA</sequence>
<feature type="domain" description="Septin-type G" evidence="8">
    <location>
        <begin position="31"/>
        <end position="305"/>
    </location>
</feature>
<keyword evidence="2 6" id="KW-0547">Nucleotide-binding</keyword>
<dbReference type="PIRSF" id="PIRSF006698">
    <property type="entry name" value="Septin"/>
    <property type="match status" value="1"/>
</dbReference>
<dbReference type="GO" id="GO:0000281">
    <property type="term" value="P:mitotic cytokinesis"/>
    <property type="evidence" value="ECO:0007669"/>
    <property type="project" value="UniProtKB-ARBA"/>
</dbReference>
<protein>
    <recommendedName>
        <fullName evidence="8">Septin-type G domain-containing protein</fullName>
    </recommendedName>
</protein>
<dbReference type="AlphaFoldDB" id="A0A2T9YLL8"/>
<feature type="region of interest" description="Disordered" evidence="7">
    <location>
        <begin position="306"/>
        <end position="329"/>
    </location>
</feature>
<keyword evidence="4 6" id="KW-0342">GTP-binding</keyword>
<keyword evidence="1" id="KW-0132">Cell division</keyword>
<evidence type="ECO:0000256" key="7">
    <source>
        <dbReference type="SAM" id="MobiDB-lite"/>
    </source>
</evidence>
<dbReference type="Pfam" id="PF00735">
    <property type="entry name" value="Septin"/>
    <property type="match status" value="1"/>
</dbReference>
<comment type="caution">
    <text evidence="9">The sequence shown here is derived from an EMBL/GenBank/DDBJ whole genome shotgun (WGS) entry which is preliminary data.</text>
</comment>
<dbReference type="FunFam" id="3.40.50.300:FF:000162">
    <property type="entry name" value="septin-7 isoform X1"/>
    <property type="match status" value="1"/>
</dbReference>
<dbReference type="CDD" id="cd01850">
    <property type="entry name" value="CDC_Septin"/>
    <property type="match status" value="1"/>
</dbReference>
<dbReference type="InterPro" id="IPR027417">
    <property type="entry name" value="P-loop_NTPase"/>
</dbReference>
<dbReference type="GO" id="GO:0031105">
    <property type="term" value="C:septin complex"/>
    <property type="evidence" value="ECO:0007669"/>
    <property type="project" value="UniProtKB-ARBA"/>
</dbReference>
<evidence type="ECO:0000256" key="5">
    <source>
        <dbReference type="ARBA" id="ARBA00023306"/>
    </source>
</evidence>
<gene>
    <name evidence="9" type="ORF">BB561_003390</name>
</gene>
<evidence type="ECO:0000313" key="9">
    <source>
        <dbReference type="EMBL" id="PVU93230.1"/>
    </source>
</evidence>
<dbReference type="Gene3D" id="3.40.50.300">
    <property type="entry name" value="P-loop containing nucleotide triphosphate hydrolases"/>
    <property type="match status" value="1"/>
</dbReference>
<evidence type="ECO:0000256" key="6">
    <source>
        <dbReference type="RuleBase" id="RU004560"/>
    </source>
</evidence>
<accession>A0A2T9YLL8</accession>